<dbReference type="Proteomes" id="UP000290365">
    <property type="component" value="Chromosome"/>
</dbReference>
<dbReference type="InterPro" id="IPR004291">
    <property type="entry name" value="Transposase_IS66_central"/>
</dbReference>
<dbReference type="Pfam" id="PF03050">
    <property type="entry name" value="DDE_Tnp_IS66"/>
    <property type="match status" value="1"/>
</dbReference>
<evidence type="ECO:0000256" key="1">
    <source>
        <dbReference type="SAM" id="MobiDB-lite"/>
    </source>
</evidence>
<dbReference type="InterPro" id="IPR052344">
    <property type="entry name" value="Transposase-related"/>
</dbReference>
<protein>
    <recommendedName>
        <fullName evidence="2">Transposase IS66 central domain-containing protein</fullName>
    </recommendedName>
</protein>
<dbReference type="EMBL" id="CP035758">
    <property type="protein sequence ID" value="QBD76566.1"/>
    <property type="molecule type" value="Genomic_DNA"/>
</dbReference>
<evidence type="ECO:0000313" key="3">
    <source>
        <dbReference type="EMBL" id="QBD76566.1"/>
    </source>
</evidence>
<name>A0A4P6JP82_KTERU</name>
<dbReference type="SUPFAM" id="SSF56973">
    <property type="entry name" value="Aerolisin/ETX pore-forming domain"/>
    <property type="match status" value="1"/>
</dbReference>
<dbReference type="Pfam" id="PF03318">
    <property type="entry name" value="ETX_MTX2"/>
    <property type="match status" value="1"/>
</dbReference>
<accession>A0A4P6JP82</accession>
<sequence length="629" mass="70224">MGLSPASLLGIEIIVHTFGHIFKNSSKLPASPMVLGVTTSFVKTCHRKLAEVETSLRSAVVRANVLNQDETGLRVGKEGWWVHVCSTDRLTSYAAHPSRGRIALDAPAFRGTSVHDGLQSYQSSCFTQALCNVHHLRELTFVEEELGQVWACKMKELLLKMKALVERAKAAGKPELDLLMLASLLCRYDELLREGYQANPPPRLPKMSAQGKRLPGRAKQSPARNPLDRFSQRKWEVLRFLHDFAVPFDNNQAERDLRMIKMQKKSPAASERNWEFPCSLASAGTSQRCVNNVLRSSLPSITRCQETLFFLLPPDPSKQLPFSSGSSFSLLHSNLFPPILKEEMFQRECAKREKETAVTTSVDVDKHIGESIATLVRESSPLITHAQVHELQYGELRFAGDISYAQQWTPGTTFDTIDEIEENNRTPNPQTAHIERNETVMNSYTWATEEAISLGMSVSASFKVPFVGGIDTSISTDYSFTSTETVTETKERGWKFIQDVLVSPHSKLTAVLKIEKTIPRVPFEMTGAFTGHVITDVSIWMGPLQSMLHAVRYPITTIFERRPLPNARVEGNTVYLTLKGVFTAAEGIKAIIDLTEVPLGGLDQAPKHWIVDVTPEHEIHVPQLPAEAK</sequence>
<feature type="domain" description="Transposase IS66 central" evidence="2">
    <location>
        <begin position="40"/>
        <end position="266"/>
    </location>
</feature>
<keyword evidence="4" id="KW-1185">Reference proteome</keyword>
<proteinExistence type="predicted"/>
<organism evidence="3 4">
    <name type="scientific">Ktedonosporobacter rubrisoli</name>
    <dbReference type="NCBI Taxonomy" id="2509675"/>
    <lineage>
        <taxon>Bacteria</taxon>
        <taxon>Bacillati</taxon>
        <taxon>Chloroflexota</taxon>
        <taxon>Ktedonobacteria</taxon>
        <taxon>Ktedonobacterales</taxon>
        <taxon>Ktedonosporobacteraceae</taxon>
        <taxon>Ktedonosporobacter</taxon>
    </lineage>
</organism>
<evidence type="ECO:0000259" key="2">
    <source>
        <dbReference type="Pfam" id="PF03050"/>
    </source>
</evidence>
<dbReference type="RefSeq" id="WP_129887468.1">
    <property type="nucleotide sequence ID" value="NZ_CP035758.1"/>
</dbReference>
<dbReference type="InterPro" id="IPR004991">
    <property type="entry name" value="Aerolysin-like"/>
</dbReference>
<dbReference type="PANTHER" id="PTHR33678">
    <property type="entry name" value="BLL1576 PROTEIN"/>
    <property type="match status" value="1"/>
</dbReference>
<gene>
    <name evidence="3" type="ORF">EPA93_11360</name>
</gene>
<dbReference type="AlphaFoldDB" id="A0A4P6JP82"/>
<evidence type="ECO:0000313" key="4">
    <source>
        <dbReference type="Proteomes" id="UP000290365"/>
    </source>
</evidence>
<dbReference type="OrthoDB" id="151215at2"/>
<feature type="region of interest" description="Disordered" evidence="1">
    <location>
        <begin position="197"/>
        <end position="225"/>
    </location>
</feature>
<reference evidence="3 4" key="1">
    <citation type="submission" date="2019-01" db="EMBL/GenBank/DDBJ databases">
        <title>Ktedonosporobacter rubrisoli SCAWS-G2.</title>
        <authorList>
            <person name="Huang Y."/>
            <person name="Yan B."/>
        </authorList>
    </citation>
    <scope>NUCLEOTIDE SEQUENCE [LARGE SCALE GENOMIC DNA]</scope>
    <source>
        <strain evidence="3 4">SCAWS-G2</strain>
    </source>
</reference>
<dbReference type="Gene3D" id="2.170.15.10">
    <property type="entry name" value="Proaerolysin, chain A, domain 3"/>
    <property type="match status" value="1"/>
</dbReference>
<dbReference type="KEGG" id="kbs:EPA93_11360"/>
<dbReference type="PANTHER" id="PTHR33678:SF1">
    <property type="entry name" value="BLL1576 PROTEIN"/>
    <property type="match status" value="1"/>
</dbReference>